<dbReference type="EMBL" id="CP001778">
    <property type="protein sequence ID" value="ADD42197.1"/>
    <property type="molecule type" value="Genomic_DNA"/>
</dbReference>
<proteinExistence type="predicted"/>
<name>D3Q622_STANL</name>
<organism evidence="2 3">
    <name type="scientific">Stackebrandtia nassauensis (strain DSM 44728 / CIP 108903 / NRRL B-16338 / NBRC 102104 / LLR-40K-21)</name>
    <dbReference type="NCBI Taxonomy" id="446470"/>
    <lineage>
        <taxon>Bacteria</taxon>
        <taxon>Bacillati</taxon>
        <taxon>Actinomycetota</taxon>
        <taxon>Actinomycetes</taxon>
        <taxon>Glycomycetales</taxon>
        <taxon>Glycomycetaceae</taxon>
        <taxon>Stackebrandtia</taxon>
    </lineage>
</organism>
<feature type="region of interest" description="Disordered" evidence="1">
    <location>
        <begin position="235"/>
        <end position="254"/>
    </location>
</feature>
<dbReference type="AlphaFoldDB" id="D3Q622"/>
<reference evidence="2 3" key="1">
    <citation type="journal article" date="2009" name="Stand. Genomic Sci.">
        <title>Complete genome sequence of Stackebrandtia nassauensis type strain (LLR-40K-21).</title>
        <authorList>
            <person name="Munk C."/>
            <person name="Lapidus A."/>
            <person name="Copeland A."/>
            <person name="Jando M."/>
            <person name="Mayilraj S."/>
            <person name="Glavina Del Rio T."/>
            <person name="Nolan M."/>
            <person name="Chen F."/>
            <person name="Lucas S."/>
            <person name="Tice H."/>
            <person name="Cheng J.F."/>
            <person name="Han C."/>
            <person name="Detter J.C."/>
            <person name="Bruce D."/>
            <person name="Goodwin L."/>
            <person name="Chain P."/>
            <person name="Pitluck S."/>
            <person name="Goker M."/>
            <person name="Ovchinikova G."/>
            <person name="Pati A."/>
            <person name="Ivanova N."/>
            <person name="Mavromatis K."/>
            <person name="Chen A."/>
            <person name="Palaniappan K."/>
            <person name="Land M."/>
            <person name="Hauser L."/>
            <person name="Chang Y.J."/>
            <person name="Jeffries C.D."/>
            <person name="Bristow J."/>
            <person name="Eisen J.A."/>
            <person name="Markowitz V."/>
            <person name="Hugenholtz P."/>
            <person name="Kyrpides N.C."/>
            <person name="Klenk H.P."/>
        </authorList>
    </citation>
    <scope>NUCLEOTIDE SEQUENCE [LARGE SCALE GENOMIC DNA]</scope>
    <source>
        <strain evidence="3">DSM 44728 / CIP 108903 / NRRL B-16338 / NBRC 102104 / LLR-40K-21</strain>
    </source>
</reference>
<evidence type="ECO:0000313" key="2">
    <source>
        <dbReference type="EMBL" id="ADD42197.1"/>
    </source>
</evidence>
<protein>
    <submittedName>
        <fullName evidence="2">Uncharacterized protein</fullName>
    </submittedName>
</protein>
<sequence>MGETYAEGIAASEDLKAFKAAYQADIQDADDMVREWIRPLAANAPLISEVIEWYVGIDMWALYDRSRILRYLGEEPSPYDEILRSDAFAAAEDAWTGKGGEAFFAYCRGGGNSDKSFDRYLDAVRQAAQKHHTAISPPSGNDGLLGALRDALKDFLTVLNGSIKGFKAKRESNLEIPTSFTDPPQFIIDSISNVYKANVKDAEQIGGAGDAIAGQVEALADQYVVALDTSQLKDVPTGALHDGPGPLDGAWKPE</sequence>
<evidence type="ECO:0000256" key="1">
    <source>
        <dbReference type="SAM" id="MobiDB-lite"/>
    </source>
</evidence>
<dbReference type="RefSeq" id="WP_013017768.1">
    <property type="nucleotide sequence ID" value="NC_013947.1"/>
</dbReference>
<evidence type="ECO:0000313" key="3">
    <source>
        <dbReference type="Proteomes" id="UP000000844"/>
    </source>
</evidence>
<dbReference type="STRING" id="446470.Snas_2515"/>
<dbReference type="Proteomes" id="UP000000844">
    <property type="component" value="Chromosome"/>
</dbReference>
<keyword evidence="3" id="KW-1185">Reference proteome</keyword>
<dbReference type="HOGENOM" id="CLU_1093766_0_0_11"/>
<gene>
    <name evidence="2" type="ordered locus">Snas_2515</name>
</gene>
<accession>D3Q622</accession>
<dbReference type="KEGG" id="sna:Snas_2515"/>